<dbReference type="EMBL" id="CAADJE010000021">
    <property type="protein sequence ID" value="VFS63328.1"/>
    <property type="molecule type" value="Genomic_DNA"/>
</dbReference>
<name>A0A485AVS0_RAOPL</name>
<evidence type="ECO:0000313" key="3">
    <source>
        <dbReference type="Proteomes" id="UP000345637"/>
    </source>
</evidence>
<feature type="region of interest" description="Disordered" evidence="1">
    <location>
        <begin position="9"/>
        <end position="29"/>
    </location>
</feature>
<proteinExistence type="predicted"/>
<gene>
    <name evidence="2" type="ORF">NCTC12998_02235</name>
</gene>
<protein>
    <submittedName>
        <fullName evidence="2">Uncharacterized protein</fullName>
    </submittedName>
</protein>
<organism evidence="2 3">
    <name type="scientific">Raoultella planticola</name>
    <name type="common">Klebsiella planticola</name>
    <dbReference type="NCBI Taxonomy" id="575"/>
    <lineage>
        <taxon>Bacteria</taxon>
        <taxon>Pseudomonadati</taxon>
        <taxon>Pseudomonadota</taxon>
        <taxon>Gammaproteobacteria</taxon>
        <taxon>Enterobacterales</taxon>
        <taxon>Enterobacteriaceae</taxon>
        <taxon>Klebsiella/Raoultella group</taxon>
        <taxon>Raoultella</taxon>
    </lineage>
</organism>
<accession>A0A485AVS0</accession>
<dbReference type="Proteomes" id="UP000345637">
    <property type="component" value="Unassembled WGS sequence"/>
</dbReference>
<evidence type="ECO:0000256" key="1">
    <source>
        <dbReference type="SAM" id="MobiDB-lite"/>
    </source>
</evidence>
<evidence type="ECO:0000313" key="2">
    <source>
        <dbReference type="EMBL" id="VFS63328.1"/>
    </source>
</evidence>
<sequence>MSSKTWLITGTSTGLGRPDDGAPAGAGRQRDCYPAQARRAGMTCGHNTAGSFMSCCWTLRRRMRYVERYSRHSTSPGVSMCWSVMRDTGSSARRKRVSDTQIDRQICHQSHRSDSAYFGPPYPLCVGREGDALCRYRQKGGRLPGRISAFITPPNGGG</sequence>
<reference evidence="2 3" key="1">
    <citation type="submission" date="2019-03" db="EMBL/GenBank/DDBJ databases">
        <authorList>
            <consortium name="Pathogen Informatics"/>
        </authorList>
    </citation>
    <scope>NUCLEOTIDE SEQUENCE [LARGE SCALE GENOMIC DNA]</scope>
    <source>
        <strain evidence="2 3">NCTC12998</strain>
    </source>
</reference>
<dbReference type="AlphaFoldDB" id="A0A485AVS0"/>